<dbReference type="Pfam" id="PF19054">
    <property type="entry name" value="DUF5753"/>
    <property type="match status" value="1"/>
</dbReference>
<dbReference type="EMBL" id="JACCKD010000001">
    <property type="protein sequence ID" value="MBA0124379.1"/>
    <property type="molecule type" value="Genomic_DNA"/>
</dbReference>
<comment type="caution">
    <text evidence="2">The sequence shown here is derived from an EMBL/GenBank/DDBJ whole genome shotgun (WGS) entry which is preliminary data.</text>
</comment>
<feature type="domain" description="HTH cro/C1-type" evidence="1">
    <location>
        <begin position="18"/>
        <end position="69"/>
    </location>
</feature>
<organism evidence="2 3">
    <name type="scientific">Haloechinothrix aidingensis</name>
    <dbReference type="NCBI Taxonomy" id="2752311"/>
    <lineage>
        <taxon>Bacteria</taxon>
        <taxon>Bacillati</taxon>
        <taxon>Actinomycetota</taxon>
        <taxon>Actinomycetes</taxon>
        <taxon>Pseudonocardiales</taxon>
        <taxon>Pseudonocardiaceae</taxon>
        <taxon>Haloechinothrix</taxon>
    </lineage>
</organism>
<dbReference type="InterPro" id="IPR043917">
    <property type="entry name" value="DUF5753"/>
</dbReference>
<protein>
    <submittedName>
        <fullName evidence="2">Helix-turn-helix domain-containing protein</fullName>
    </submittedName>
</protein>
<gene>
    <name evidence="2" type="ORF">H0B56_02355</name>
</gene>
<keyword evidence="3" id="KW-1185">Reference proteome</keyword>
<evidence type="ECO:0000259" key="1">
    <source>
        <dbReference type="SMART" id="SM00530"/>
    </source>
</evidence>
<accession>A0A838A7T1</accession>
<dbReference type="InterPro" id="IPR001387">
    <property type="entry name" value="Cro/C1-type_HTH"/>
</dbReference>
<proteinExistence type="predicted"/>
<name>A0A838A7T1_9PSEU</name>
<dbReference type="RefSeq" id="WP_180891254.1">
    <property type="nucleotide sequence ID" value="NZ_JACCKD010000001.1"/>
</dbReference>
<dbReference type="AlphaFoldDB" id="A0A838A7T1"/>
<reference evidence="2 3" key="1">
    <citation type="submission" date="2020-07" db="EMBL/GenBank/DDBJ databases">
        <title>Genome of Haloechinothrix sp.</title>
        <authorList>
            <person name="Tang S.-K."/>
            <person name="Yang L."/>
            <person name="Zhu W.-Y."/>
        </authorList>
    </citation>
    <scope>NUCLEOTIDE SEQUENCE [LARGE SCALE GENOMIC DNA]</scope>
    <source>
        <strain evidence="2 3">YIM 98757</strain>
    </source>
</reference>
<dbReference type="Proteomes" id="UP000582974">
    <property type="component" value="Unassembled WGS sequence"/>
</dbReference>
<dbReference type="SUPFAM" id="SSF47413">
    <property type="entry name" value="lambda repressor-like DNA-binding domains"/>
    <property type="match status" value="1"/>
</dbReference>
<dbReference type="SMART" id="SM00530">
    <property type="entry name" value="HTH_XRE"/>
    <property type="match status" value="1"/>
</dbReference>
<evidence type="ECO:0000313" key="3">
    <source>
        <dbReference type="Proteomes" id="UP000582974"/>
    </source>
</evidence>
<sequence>MTDTPTSPTVWRRWLAFELTRLRKEAGLEQKDVAKALRCTVTKVSYLENAERPVVLRDLDEVLLPLYKVPEDRWPSYLEAAKSSRQKGWWERYGADAIPEWLSLYIGLEQGAEQLRIYDAQLITGVLQTEDYAHAIVRRGTAELTEEQIARRVEFRTSRRAVLTRDPDPLRLWVVLDEAALRRVVGSRAIMRDQLNQLADAADQAKITLQVLPFHHGAHPGMQGPFTILDFPWPADPGVVYIEHRSGAFYLEEPAEIKAHTVAFEHLCAHALRPDESVTMIREVAKEYL</sequence>
<dbReference type="Gene3D" id="1.10.260.40">
    <property type="entry name" value="lambda repressor-like DNA-binding domains"/>
    <property type="match status" value="1"/>
</dbReference>
<dbReference type="InterPro" id="IPR010982">
    <property type="entry name" value="Lambda_DNA-bd_dom_sf"/>
</dbReference>
<dbReference type="Pfam" id="PF13560">
    <property type="entry name" value="HTH_31"/>
    <property type="match status" value="1"/>
</dbReference>
<evidence type="ECO:0000313" key="2">
    <source>
        <dbReference type="EMBL" id="MBA0124379.1"/>
    </source>
</evidence>
<dbReference type="CDD" id="cd00093">
    <property type="entry name" value="HTH_XRE"/>
    <property type="match status" value="1"/>
</dbReference>
<dbReference type="GO" id="GO:0003677">
    <property type="term" value="F:DNA binding"/>
    <property type="evidence" value="ECO:0007669"/>
    <property type="project" value="InterPro"/>
</dbReference>